<protein>
    <submittedName>
        <fullName evidence="2">Uncharacterized protein</fullName>
    </submittedName>
</protein>
<feature type="transmembrane region" description="Helical" evidence="1">
    <location>
        <begin position="71"/>
        <end position="91"/>
    </location>
</feature>
<gene>
    <name evidence="2" type="ORF">JP09_004870</name>
</gene>
<accession>A0A2P5P783</accession>
<dbReference type="EMBL" id="JQAN02000009">
    <property type="protein sequence ID" value="PPD58129.1"/>
    <property type="molecule type" value="Genomic_DNA"/>
</dbReference>
<dbReference type="AlphaFoldDB" id="A0A2P5P783"/>
<comment type="caution">
    <text evidence="2">The sequence shown here is derived from an EMBL/GenBank/DDBJ whole genome shotgun (WGS) entry which is preliminary data.</text>
</comment>
<reference evidence="2 3" key="1">
    <citation type="journal article" date="2017" name="ISME J.">
        <title>Grape pomace compost harbors organohalide-respiring Dehalogenimonas species with novel reductive dehalogenase genes.</title>
        <authorList>
            <person name="Yang Y."/>
            <person name="Higgins S.A."/>
            <person name="Yan J."/>
            <person name="Simsir B."/>
            <person name="Chourey K."/>
            <person name="Iyer R."/>
            <person name="Hettich R.L."/>
            <person name="Baldwin B."/>
            <person name="Ogles D.M."/>
            <person name="Loffler F.E."/>
        </authorList>
    </citation>
    <scope>NUCLEOTIDE SEQUENCE [LARGE SCALE GENOMIC DNA]</scope>
    <source>
        <strain evidence="2 3">GP</strain>
    </source>
</reference>
<sequence>MDYGIYFTGPIETLMGVVTVLLGVGGALLLSYAAHEIHPALVPILWAALFLVTLARFLAGNSEGLMEDLAWIFFLGIPGIVLLIVGLRVLVKARGSADKTNR</sequence>
<name>A0A2P5P783_9CHLR</name>
<evidence type="ECO:0000256" key="1">
    <source>
        <dbReference type="SAM" id="Phobius"/>
    </source>
</evidence>
<evidence type="ECO:0000313" key="2">
    <source>
        <dbReference type="EMBL" id="PPD58129.1"/>
    </source>
</evidence>
<keyword evidence="3" id="KW-1185">Reference proteome</keyword>
<feature type="transmembrane region" description="Helical" evidence="1">
    <location>
        <begin position="40"/>
        <end position="59"/>
    </location>
</feature>
<proteinExistence type="predicted"/>
<keyword evidence="1" id="KW-1133">Transmembrane helix</keyword>
<feature type="transmembrane region" description="Helical" evidence="1">
    <location>
        <begin position="13"/>
        <end position="33"/>
    </location>
</feature>
<keyword evidence="1" id="KW-0812">Transmembrane</keyword>
<organism evidence="2 3">
    <name type="scientific">Dehalogenimonas etheniformans</name>
    <dbReference type="NCBI Taxonomy" id="1536648"/>
    <lineage>
        <taxon>Bacteria</taxon>
        <taxon>Bacillati</taxon>
        <taxon>Chloroflexota</taxon>
        <taxon>Dehalococcoidia</taxon>
        <taxon>Dehalococcoidales</taxon>
        <taxon>Dehalococcoidaceae</taxon>
        <taxon>Dehalogenimonas</taxon>
    </lineage>
</organism>
<keyword evidence="1" id="KW-0472">Membrane</keyword>
<dbReference type="Proteomes" id="UP000235653">
    <property type="component" value="Unassembled WGS sequence"/>
</dbReference>
<evidence type="ECO:0000313" key="3">
    <source>
        <dbReference type="Proteomes" id="UP000235653"/>
    </source>
</evidence>